<proteinExistence type="predicted"/>
<evidence type="ECO:0000313" key="1">
    <source>
        <dbReference type="EMBL" id="KAJ7696681.1"/>
    </source>
</evidence>
<comment type="caution">
    <text evidence="1">The sequence shown here is derived from an EMBL/GenBank/DDBJ whole genome shotgun (WGS) entry which is preliminary data.</text>
</comment>
<keyword evidence="2" id="KW-1185">Reference proteome</keyword>
<organism evidence="1 2">
    <name type="scientific">Mycena rosella</name>
    <name type="common">Pink bonnet</name>
    <name type="synonym">Agaricus rosellus</name>
    <dbReference type="NCBI Taxonomy" id="1033263"/>
    <lineage>
        <taxon>Eukaryota</taxon>
        <taxon>Fungi</taxon>
        <taxon>Dikarya</taxon>
        <taxon>Basidiomycota</taxon>
        <taxon>Agaricomycotina</taxon>
        <taxon>Agaricomycetes</taxon>
        <taxon>Agaricomycetidae</taxon>
        <taxon>Agaricales</taxon>
        <taxon>Marasmiineae</taxon>
        <taxon>Mycenaceae</taxon>
        <taxon>Mycena</taxon>
    </lineage>
</organism>
<name>A0AAD7DQF5_MYCRO</name>
<protein>
    <submittedName>
        <fullName evidence="1">Uncharacterized protein</fullName>
    </submittedName>
</protein>
<dbReference type="AlphaFoldDB" id="A0AAD7DQF5"/>
<dbReference type="EMBL" id="JARKIE010000033">
    <property type="protein sequence ID" value="KAJ7696681.1"/>
    <property type="molecule type" value="Genomic_DNA"/>
</dbReference>
<gene>
    <name evidence="1" type="ORF">B0H17DRAFT_1130708</name>
</gene>
<reference evidence="1" key="1">
    <citation type="submission" date="2023-03" db="EMBL/GenBank/DDBJ databases">
        <title>Massive genome expansion in bonnet fungi (Mycena s.s.) driven by repeated elements and novel gene families across ecological guilds.</title>
        <authorList>
            <consortium name="Lawrence Berkeley National Laboratory"/>
            <person name="Harder C.B."/>
            <person name="Miyauchi S."/>
            <person name="Viragh M."/>
            <person name="Kuo A."/>
            <person name="Thoen E."/>
            <person name="Andreopoulos B."/>
            <person name="Lu D."/>
            <person name="Skrede I."/>
            <person name="Drula E."/>
            <person name="Henrissat B."/>
            <person name="Morin E."/>
            <person name="Kohler A."/>
            <person name="Barry K."/>
            <person name="LaButti K."/>
            <person name="Morin E."/>
            <person name="Salamov A."/>
            <person name="Lipzen A."/>
            <person name="Mereny Z."/>
            <person name="Hegedus B."/>
            <person name="Baldrian P."/>
            <person name="Stursova M."/>
            <person name="Weitz H."/>
            <person name="Taylor A."/>
            <person name="Grigoriev I.V."/>
            <person name="Nagy L.G."/>
            <person name="Martin F."/>
            <person name="Kauserud H."/>
        </authorList>
    </citation>
    <scope>NUCLEOTIDE SEQUENCE</scope>
    <source>
        <strain evidence="1">CBHHK067</strain>
    </source>
</reference>
<sequence length="211" mass="22985">MPVSALVVCCSRSALWPSGRVGSVAVVASRSPRLPIPSLHISAHLFTCEEFLAASFAWLFVCGGSSATVRLRRFDREAFSPEKVLVTRNQMSTTFNPRGPCHDGTRDKSLQNNSCGHCAAQIVCRDIFRAQAIKNTGSLRPAGNTEEPKHTKINKTTVYLTTSGGGHELRQEDDGRRQDTTDDFISLLSIRKSLASVAAASRDESVQLFSC</sequence>
<dbReference type="Proteomes" id="UP001221757">
    <property type="component" value="Unassembled WGS sequence"/>
</dbReference>
<accession>A0AAD7DQF5</accession>
<evidence type="ECO:0000313" key="2">
    <source>
        <dbReference type="Proteomes" id="UP001221757"/>
    </source>
</evidence>